<evidence type="ECO:0000256" key="4">
    <source>
        <dbReference type="ARBA" id="ARBA00022679"/>
    </source>
</evidence>
<feature type="domain" description="U-box" evidence="6">
    <location>
        <begin position="1"/>
        <end position="61"/>
    </location>
</feature>
<evidence type="ECO:0000313" key="8">
    <source>
        <dbReference type="EnsemblPlants" id="KEH43459"/>
    </source>
</evidence>
<dbReference type="EMBL" id="CM001217">
    <property type="protein sequence ID" value="KEH43459.1"/>
    <property type="molecule type" value="Genomic_DNA"/>
</dbReference>
<dbReference type="PANTHER" id="PTHR23315:SF111">
    <property type="entry name" value="U-BOX DOMAIN-CONTAINING PROTEIN 14"/>
    <property type="match status" value="1"/>
</dbReference>
<proteinExistence type="predicted"/>
<dbReference type="GO" id="GO:0061630">
    <property type="term" value="F:ubiquitin protein ligase activity"/>
    <property type="evidence" value="ECO:0007669"/>
    <property type="project" value="UniProtKB-EC"/>
</dbReference>
<reference evidence="8" key="3">
    <citation type="submission" date="2015-04" db="UniProtKB">
        <authorList>
            <consortium name="EnsemblPlants"/>
        </authorList>
    </citation>
    <scope>IDENTIFICATION</scope>
    <source>
        <strain evidence="8">cv. Jemalong A17</strain>
    </source>
</reference>
<keyword evidence="9" id="KW-1185">Reference proteome</keyword>
<dbReference type="Gene3D" id="1.25.10.10">
    <property type="entry name" value="Leucine-rich Repeat Variant"/>
    <property type="match status" value="1"/>
</dbReference>
<name>A0A072VN85_MEDTR</name>
<dbReference type="InterPro" id="IPR045210">
    <property type="entry name" value="RING-Ubox_PUB"/>
</dbReference>
<evidence type="ECO:0000256" key="5">
    <source>
        <dbReference type="ARBA" id="ARBA00022786"/>
    </source>
</evidence>
<dbReference type="SUPFAM" id="SSF57850">
    <property type="entry name" value="RING/U-box"/>
    <property type="match status" value="1"/>
</dbReference>
<dbReference type="Gene3D" id="3.30.40.10">
    <property type="entry name" value="Zinc/RING finger domain, C3HC4 (zinc finger)"/>
    <property type="match status" value="1"/>
</dbReference>
<dbReference type="AlphaFoldDB" id="A0A072VN85"/>
<dbReference type="GO" id="GO:0016567">
    <property type="term" value="P:protein ubiquitination"/>
    <property type="evidence" value="ECO:0007669"/>
    <property type="project" value="UniProtKB-UniPathway"/>
</dbReference>
<dbReference type="InterPro" id="IPR013083">
    <property type="entry name" value="Znf_RING/FYVE/PHD"/>
</dbReference>
<dbReference type="InterPro" id="IPR011989">
    <property type="entry name" value="ARM-like"/>
</dbReference>
<reference evidence="7 9" key="2">
    <citation type="journal article" date="2014" name="BMC Genomics">
        <title>An improved genome release (version Mt4.0) for the model legume Medicago truncatula.</title>
        <authorList>
            <person name="Tang H."/>
            <person name="Krishnakumar V."/>
            <person name="Bidwell S."/>
            <person name="Rosen B."/>
            <person name="Chan A."/>
            <person name="Zhou S."/>
            <person name="Gentzbittel L."/>
            <person name="Childs K.L."/>
            <person name="Yandell M."/>
            <person name="Gundlach H."/>
            <person name="Mayer K.F."/>
            <person name="Schwartz D.C."/>
            <person name="Town C.D."/>
        </authorList>
    </citation>
    <scope>GENOME REANNOTATION</scope>
    <source>
        <strain evidence="7">A17</strain>
        <strain evidence="8 9">cv. Jemalong A17</strain>
    </source>
</reference>
<reference evidence="7 9" key="1">
    <citation type="journal article" date="2011" name="Nature">
        <title>The Medicago genome provides insight into the evolution of rhizobial symbioses.</title>
        <authorList>
            <person name="Young N.D."/>
            <person name="Debelle F."/>
            <person name="Oldroyd G.E."/>
            <person name="Geurts R."/>
            <person name="Cannon S.B."/>
            <person name="Udvardi M.K."/>
            <person name="Benedito V.A."/>
            <person name="Mayer K.F."/>
            <person name="Gouzy J."/>
            <person name="Schoof H."/>
            <person name="Van de Peer Y."/>
            <person name="Proost S."/>
            <person name="Cook D.R."/>
            <person name="Meyers B.C."/>
            <person name="Spannagl M."/>
            <person name="Cheung F."/>
            <person name="De Mita S."/>
            <person name="Krishnakumar V."/>
            <person name="Gundlach H."/>
            <person name="Zhou S."/>
            <person name="Mudge J."/>
            <person name="Bharti A.K."/>
            <person name="Murray J.D."/>
            <person name="Naoumkina M.A."/>
            <person name="Rosen B."/>
            <person name="Silverstein K.A."/>
            <person name="Tang H."/>
            <person name="Rombauts S."/>
            <person name="Zhao P.X."/>
            <person name="Zhou P."/>
            <person name="Barbe V."/>
            <person name="Bardou P."/>
            <person name="Bechner M."/>
            <person name="Bellec A."/>
            <person name="Berger A."/>
            <person name="Berges H."/>
            <person name="Bidwell S."/>
            <person name="Bisseling T."/>
            <person name="Choisne N."/>
            <person name="Couloux A."/>
            <person name="Denny R."/>
            <person name="Deshpande S."/>
            <person name="Dai X."/>
            <person name="Doyle J.J."/>
            <person name="Dudez A.M."/>
            <person name="Farmer A.D."/>
            <person name="Fouteau S."/>
            <person name="Franken C."/>
            <person name="Gibelin C."/>
            <person name="Gish J."/>
            <person name="Goldstein S."/>
            <person name="Gonzalez A.J."/>
            <person name="Green P.J."/>
            <person name="Hallab A."/>
            <person name="Hartog M."/>
            <person name="Hua A."/>
            <person name="Humphray S.J."/>
            <person name="Jeong D.H."/>
            <person name="Jing Y."/>
            <person name="Jocker A."/>
            <person name="Kenton S.M."/>
            <person name="Kim D.J."/>
            <person name="Klee K."/>
            <person name="Lai H."/>
            <person name="Lang C."/>
            <person name="Lin S."/>
            <person name="Macmil S.L."/>
            <person name="Magdelenat G."/>
            <person name="Matthews L."/>
            <person name="McCorrison J."/>
            <person name="Monaghan E.L."/>
            <person name="Mun J.H."/>
            <person name="Najar F.Z."/>
            <person name="Nicholson C."/>
            <person name="Noirot C."/>
            <person name="O'Bleness M."/>
            <person name="Paule C.R."/>
            <person name="Poulain J."/>
            <person name="Prion F."/>
            <person name="Qin B."/>
            <person name="Qu C."/>
            <person name="Retzel E.F."/>
            <person name="Riddle C."/>
            <person name="Sallet E."/>
            <person name="Samain S."/>
            <person name="Samson N."/>
            <person name="Sanders I."/>
            <person name="Saurat O."/>
            <person name="Scarpelli C."/>
            <person name="Schiex T."/>
            <person name="Segurens B."/>
            <person name="Severin A.J."/>
            <person name="Sherrier D.J."/>
            <person name="Shi R."/>
            <person name="Sims S."/>
            <person name="Singer S.R."/>
            <person name="Sinharoy S."/>
            <person name="Sterck L."/>
            <person name="Viollet A."/>
            <person name="Wang B.B."/>
            <person name="Wang K."/>
            <person name="Wang M."/>
            <person name="Wang X."/>
            <person name="Warfsmann J."/>
            <person name="Weissenbach J."/>
            <person name="White D.D."/>
            <person name="White J.D."/>
            <person name="Wiley G.B."/>
            <person name="Wincker P."/>
            <person name="Xing Y."/>
            <person name="Yang L."/>
            <person name="Yao Z."/>
            <person name="Ying F."/>
            <person name="Zhai J."/>
            <person name="Zhou L."/>
            <person name="Zuber A."/>
            <person name="Denarie J."/>
            <person name="Dixon R.A."/>
            <person name="May G.D."/>
            <person name="Schwartz D.C."/>
            <person name="Rogers J."/>
            <person name="Quetier F."/>
            <person name="Town C.D."/>
            <person name="Roe B.A."/>
        </authorList>
    </citation>
    <scope>NUCLEOTIDE SEQUENCE [LARGE SCALE GENOMIC DNA]</scope>
    <source>
        <strain evidence="7">A17</strain>
        <strain evidence="8 9">cv. Jemalong A17</strain>
    </source>
</reference>
<gene>
    <name evidence="7" type="ordered locus">MTR_1g093995</name>
</gene>
<dbReference type="SMART" id="SM00504">
    <property type="entry name" value="Ubox"/>
    <property type="match status" value="1"/>
</dbReference>
<dbReference type="PaxDb" id="3880-AES62101"/>
<dbReference type="GO" id="GO:0005737">
    <property type="term" value="C:cytoplasm"/>
    <property type="evidence" value="ECO:0000318"/>
    <property type="project" value="GO_Central"/>
</dbReference>
<keyword evidence="5" id="KW-0833">Ubl conjugation pathway</keyword>
<dbReference type="HOGENOM" id="CLU_1368011_0_0_1"/>
<dbReference type="EC" id="2.3.2.27" evidence="3"/>
<dbReference type="EnsemblPlants" id="KEH43459">
    <property type="protein sequence ID" value="KEH43459"/>
    <property type="gene ID" value="MTR_1g093995"/>
</dbReference>
<protein>
    <recommendedName>
        <fullName evidence="3">RING-type E3 ubiquitin transferase</fullName>
        <ecNumber evidence="3">2.3.2.27</ecNumber>
    </recommendedName>
</protein>
<comment type="catalytic activity">
    <reaction evidence="1">
        <text>S-ubiquitinyl-[E2 ubiquitin-conjugating enzyme]-L-cysteine + [acceptor protein]-L-lysine = [E2 ubiquitin-conjugating enzyme]-L-cysteine + N(6)-ubiquitinyl-[acceptor protein]-L-lysine.</text>
        <dbReference type="EC" id="2.3.2.27"/>
    </reaction>
</comment>
<accession>A0A072VN85</accession>
<evidence type="ECO:0000256" key="1">
    <source>
        <dbReference type="ARBA" id="ARBA00000900"/>
    </source>
</evidence>
<dbReference type="Proteomes" id="UP000002051">
    <property type="component" value="Unassembled WGS sequence"/>
</dbReference>
<dbReference type="PANTHER" id="PTHR23315">
    <property type="entry name" value="U BOX DOMAIN-CONTAINING"/>
    <property type="match status" value="1"/>
</dbReference>
<evidence type="ECO:0000256" key="3">
    <source>
        <dbReference type="ARBA" id="ARBA00012483"/>
    </source>
</evidence>
<sequence length="200" mass="21857">MKDPIIVSTGQTYERSCIQKWHDAGHRTCPKTQQTLLQTSLTPNYVLKSLIGLWCDSNGVELPKKQGSYRTKKSGSSLSDCDRTAIKALLVKLTRAIPLLVDLLSSTDHRTQEHVVTVLLNHSINESTPRGKKGAATAIFNLCIYHGDKARAVKAGIVAPLIRFMNDVGRGMVDKALAIMIILASHHEGRTSIGQCIASI</sequence>
<evidence type="ECO:0000313" key="9">
    <source>
        <dbReference type="Proteomes" id="UP000002051"/>
    </source>
</evidence>
<dbReference type="UniPathway" id="UPA00143"/>
<evidence type="ECO:0000256" key="2">
    <source>
        <dbReference type="ARBA" id="ARBA00004906"/>
    </source>
</evidence>
<dbReference type="InterPro" id="IPR016024">
    <property type="entry name" value="ARM-type_fold"/>
</dbReference>
<comment type="pathway">
    <text evidence="2">Protein modification; protein ubiquitination.</text>
</comment>
<organism evidence="7 9">
    <name type="scientific">Medicago truncatula</name>
    <name type="common">Barrel medic</name>
    <name type="synonym">Medicago tribuloides</name>
    <dbReference type="NCBI Taxonomy" id="3880"/>
    <lineage>
        <taxon>Eukaryota</taxon>
        <taxon>Viridiplantae</taxon>
        <taxon>Streptophyta</taxon>
        <taxon>Embryophyta</taxon>
        <taxon>Tracheophyta</taxon>
        <taxon>Spermatophyta</taxon>
        <taxon>Magnoliopsida</taxon>
        <taxon>eudicotyledons</taxon>
        <taxon>Gunneridae</taxon>
        <taxon>Pentapetalae</taxon>
        <taxon>rosids</taxon>
        <taxon>fabids</taxon>
        <taxon>Fabales</taxon>
        <taxon>Fabaceae</taxon>
        <taxon>Papilionoideae</taxon>
        <taxon>50 kb inversion clade</taxon>
        <taxon>NPAAA clade</taxon>
        <taxon>Hologalegina</taxon>
        <taxon>IRL clade</taxon>
        <taxon>Trifolieae</taxon>
        <taxon>Medicago</taxon>
    </lineage>
</organism>
<evidence type="ECO:0000259" key="6">
    <source>
        <dbReference type="PROSITE" id="PS51698"/>
    </source>
</evidence>
<evidence type="ECO:0000313" key="7">
    <source>
        <dbReference type="EMBL" id="KEH43459.1"/>
    </source>
</evidence>
<dbReference type="eggNOG" id="KOG0167">
    <property type="taxonomic scope" value="Eukaryota"/>
</dbReference>
<dbReference type="PROSITE" id="PS51698">
    <property type="entry name" value="U_BOX"/>
    <property type="match status" value="1"/>
</dbReference>
<dbReference type="SUPFAM" id="SSF48371">
    <property type="entry name" value="ARM repeat"/>
    <property type="match status" value="1"/>
</dbReference>
<keyword evidence="4" id="KW-0808">Transferase</keyword>
<dbReference type="Pfam" id="PF04564">
    <property type="entry name" value="U-box"/>
    <property type="match status" value="1"/>
</dbReference>
<dbReference type="InterPro" id="IPR003613">
    <property type="entry name" value="Ubox_domain"/>
</dbReference>
<dbReference type="GO" id="GO:0005634">
    <property type="term" value="C:nucleus"/>
    <property type="evidence" value="ECO:0000318"/>
    <property type="project" value="GO_Central"/>
</dbReference>
<dbReference type="CDD" id="cd16664">
    <property type="entry name" value="RING-Ubox_PUB"/>
    <property type="match status" value="1"/>
</dbReference>